<evidence type="ECO:0000256" key="4">
    <source>
        <dbReference type="RuleBase" id="RU003682"/>
    </source>
</evidence>
<dbReference type="InterPro" id="IPR050295">
    <property type="entry name" value="Plant_2OG-oxidoreductases"/>
</dbReference>
<protein>
    <recommendedName>
        <fullName evidence="5">Fe2OG dioxygenase domain-containing protein</fullName>
    </recommendedName>
</protein>
<dbReference type="InterPro" id="IPR044861">
    <property type="entry name" value="IPNS-like_FE2OG_OXY"/>
</dbReference>
<accession>A0ABP1QAV5</accession>
<comment type="caution">
    <text evidence="6">The sequence shown here is derived from an EMBL/GenBank/DDBJ whole genome shotgun (WGS) entry which is preliminary data.</text>
</comment>
<keyword evidence="2 4" id="KW-0479">Metal-binding</keyword>
<dbReference type="EMBL" id="CAXLJM020000027">
    <property type="protein sequence ID" value="CAL8096160.1"/>
    <property type="molecule type" value="Genomic_DNA"/>
</dbReference>
<name>A0ABP1QAV5_9HEXA</name>
<feature type="domain" description="Fe2OG dioxygenase" evidence="5">
    <location>
        <begin position="184"/>
        <end position="284"/>
    </location>
</feature>
<evidence type="ECO:0000259" key="5">
    <source>
        <dbReference type="PROSITE" id="PS51471"/>
    </source>
</evidence>
<dbReference type="Gene3D" id="2.60.120.330">
    <property type="entry name" value="B-lactam Antibiotic, Isopenicillin N Synthase, Chain"/>
    <property type="match status" value="1"/>
</dbReference>
<evidence type="ECO:0000313" key="7">
    <source>
        <dbReference type="Proteomes" id="UP001642540"/>
    </source>
</evidence>
<keyword evidence="3 4" id="KW-0408">Iron</keyword>
<organism evidence="6 7">
    <name type="scientific">Orchesella dallaii</name>
    <dbReference type="NCBI Taxonomy" id="48710"/>
    <lineage>
        <taxon>Eukaryota</taxon>
        <taxon>Metazoa</taxon>
        <taxon>Ecdysozoa</taxon>
        <taxon>Arthropoda</taxon>
        <taxon>Hexapoda</taxon>
        <taxon>Collembola</taxon>
        <taxon>Entomobryomorpha</taxon>
        <taxon>Entomobryoidea</taxon>
        <taxon>Orchesellidae</taxon>
        <taxon>Orchesellinae</taxon>
        <taxon>Orchesella</taxon>
    </lineage>
</organism>
<dbReference type="SUPFAM" id="SSF51197">
    <property type="entry name" value="Clavaminate synthase-like"/>
    <property type="match status" value="1"/>
</dbReference>
<dbReference type="InterPro" id="IPR026992">
    <property type="entry name" value="DIOX_N"/>
</dbReference>
<evidence type="ECO:0000256" key="1">
    <source>
        <dbReference type="ARBA" id="ARBA00008056"/>
    </source>
</evidence>
<evidence type="ECO:0000256" key="2">
    <source>
        <dbReference type="ARBA" id="ARBA00022723"/>
    </source>
</evidence>
<proteinExistence type="inferred from homology"/>
<keyword evidence="7" id="KW-1185">Reference proteome</keyword>
<dbReference type="InterPro" id="IPR027443">
    <property type="entry name" value="IPNS-like_sf"/>
</dbReference>
<dbReference type="InterPro" id="IPR005123">
    <property type="entry name" value="Oxoglu/Fe-dep_dioxygenase_dom"/>
</dbReference>
<dbReference type="Proteomes" id="UP001642540">
    <property type="component" value="Unassembled WGS sequence"/>
</dbReference>
<keyword evidence="4" id="KW-0560">Oxidoreductase</keyword>
<dbReference type="PROSITE" id="PS51471">
    <property type="entry name" value="FE2OG_OXY"/>
    <property type="match status" value="1"/>
</dbReference>
<dbReference type="PRINTS" id="PR00682">
    <property type="entry name" value="IPNSYNTHASE"/>
</dbReference>
<gene>
    <name evidence="6" type="ORF">ODALV1_LOCUS9284</name>
</gene>
<dbReference type="Pfam" id="PF14226">
    <property type="entry name" value="DIOX_N"/>
    <property type="match status" value="1"/>
</dbReference>
<comment type="similarity">
    <text evidence="1 4">Belongs to the iron/ascorbate-dependent oxidoreductase family.</text>
</comment>
<dbReference type="PANTHER" id="PTHR47991">
    <property type="entry name" value="OXOGLUTARATE/IRON-DEPENDENT DIOXYGENASE"/>
    <property type="match status" value="1"/>
</dbReference>
<evidence type="ECO:0000313" key="6">
    <source>
        <dbReference type="EMBL" id="CAL8096160.1"/>
    </source>
</evidence>
<evidence type="ECO:0000256" key="3">
    <source>
        <dbReference type="ARBA" id="ARBA00023004"/>
    </source>
</evidence>
<reference evidence="6 7" key="1">
    <citation type="submission" date="2024-08" db="EMBL/GenBank/DDBJ databases">
        <authorList>
            <person name="Cucini C."/>
            <person name="Frati F."/>
        </authorList>
    </citation>
    <scope>NUCLEOTIDE SEQUENCE [LARGE SCALE GENOMIC DNA]</scope>
</reference>
<dbReference type="Pfam" id="PF03171">
    <property type="entry name" value="2OG-FeII_Oxy"/>
    <property type="match status" value="1"/>
</dbReference>
<sequence length="351" mass="39970">MGHSQPSSEISVPIINLSGIQDLKTSKSSSALVQKLIKNIGNACIQWGFFYVTEHGIDPKLINDVLKVSNEFFKQPKIYKKTVQRQPNNYRGYTDSELTKQKVDWKEAYDFGAEYPAEVNTLENGIDLDAGTNQWPSDIPHFKETLLQYFSEMHSLSSVLMDLIFMSLNVDPRTMKHHFNEATDTSFCRLNYYPVCADANRNLGVGPHADAGVLTVLLQDNNVTSLQVQKDGNFHDVPPIPGTFVINIGDMMQVWSNGIFQAPVHRVLANSESERLSVPFFFNPSYETNVEPLNQSVSNEHPRRYRSINWGIFRRGRILGDYADHGEEIQIYQFEIRNDNDTEMTPNVDQN</sequence>